<evidence type="ECO:0000256" key="5">
    <source>
        <dbReference type="HAMAP-Rule" id="MF_00445"/>
    </source>
</evidence>
<keyword evidence="5" id="KW-0830">Ubiquinone</keyword>
<proteinExistence type="inferred from homology"/>
<feature type="transmembrane region" description="Helical" evidence="5">
    <location>
        <begin position="20"/>
        <end position="40"/>
    </location>
</feature>
<feature type="transmembrane region" description="Helical" evidence="5">
    <location>
        <begin position="83"/>
        <end position="104"/>
    </location>
</feature>
<dbReference type="GO" id="GO:0008137">
    <property type="term" value="F:NADH dehydrogenase (ubiquinone) activity"/>
    <property type="evidence" value="ECO:0007669"/>
    <property type="project" value="InterPro"/>
</dbReference>
<evidence type="ECO:0000256" key="1">
    <source>
        <dbReference type="ARBA" id="ARBA00004127"/>
    </source>
</evidence>
<feature type="transmembrane region" description="Helical" evidence="5">
    <location>
        <begin position="336"/>
        <end position="358"/>
    </location>
</feature>
<evidence type="ECO:0000256" key="2">
    <source>
        <dbReference type="ARBA" id="ARBA00022692"/>
    </source>
</evidence>
<dbReference type="Pfam" id="PF00361">
    <property type="entry name" value="Proton_antipo_M"/>
    <property type="match status" value="1"/>
</dbReference>
<dbReference type="NCBIfam" id="TIGR01770">
    <property type="entry name" value="NDH_I_N"/>
    <property type="match status" value="1"/>
</dbReference>
<dbReference type="GO" id="GO:0050136">
    <property type="term" value="F:NADH dehydrogenase (quinone) (non-electrogenic) activity"/>
    <property type="evidence" value="ECO:0007669"/>
    <property type="project" value="UniProtKB-UniRule"/>
</dbReference>
<feature type="transmembrane region" description="Helical" evidence="5">
    <location>
        <begin position="475"/>
        <end position="493"/>
    </location>
</feature>
<feature type="transmembrane region" description="Helical" evidence="5">
    <location>
        <begin position="393"/>
        <end position="415"/>
    </location>
</feature>
<organism evidence="8 9">
    <name type="scientific">Nitrosospira multiformis</name>
    <dbReference type="NCBI Taxonomy" id="1231"/>
    <lineage>
        <taxon>Bacteria</taxon>
        <taxon>Pseudomonadati</taxon>
        <taxon>Pseudomonadota</taxon>
        <taxon>Betaproteobacteria</taxon>
        <taxon>Nitrosomonadales</taxon>
        <taxon>Nitrosomonadaceae</taxon>
        <taxon>Nitrosospira</taxon>
    </lineage>
</organism>
<comment type="subcellular location">
    <subcellularLocation>
        <location evidence="5">Cell membrane</location>
        <topology evidence="5">Multi-pass membrane protein</topology>
    </subcellularLocation>
    <subcellularLocation>
        <location evidence="1">Endomembrane system</location>
        <topology evidence="1">Multi-pass membrane protein</topology>
    </subcellularLocation>
    <subcellularLocation>
        <location evidence="6">Membrane</location>
        <topology evidence="6">Multi-pass membrane protein</topology>
    </subcellularLocation>
</comment>
<protein>
    <recommendedName>
        <fullName evidence="5">NADH-quinone oxidoreductase subunit N</fullName>
        <ecNumber evidence="5">7.1.1.-</ecNumber>
    </recommendedName>
    <alternativeName>
        <fullName evidence="5">NADH dehydrogenase I subunit N</fullName>
    </alternativeName>
    <alternativeName>
        <fullName evidence="5">NDH-1 subunit N</fullName>
    </alternativeName>
</protein>
<feature type="transmembrane region" description="Helical" evidence="5">
    <location>
        <begin position="310"/>
        <end position="330"/>
    </location>
</feature>
<dbReference type="HAMAP" id="MF_00445">
    <property type="entry name" value="NDH1_NuoN_1"/>
    <property type="match status" value="1"/>
</dbReference>
<dbReference type="InterPro" id="IPR001750">
    <property type="entry name" value="ND/Mrp_TM"/>
</dbReference>
<feature type="transmembrane region" description="Helical" evidence="5">
    <location>
        <begin position="47"/>
        <end position="71"/>
    </location>
</feature>
<evidence type="ECO:0000313" key="9">
    <source>
        <dbReference type="Proteomes" id="UP000182649"/>
    </source>
</evidence>
<evidence type="ECO:0000256" key="4">
    <source>
        <dbReference type="ARBA" id="ARBA00023136"/>
    </source>
</evidence>
<gene>
    <name evidence="5" type="primary">nuoN</name>
    <name evidence="8" type="ORF">SAMN05216417_10358</name>
</gene>
<keyword evidence="5" id="KW-0813">Transport</keyword>
<accession>A0A1I7G1M3</accession>
<dbReference type="Proteomes" id="UP000182649">
    <property type="component" value="Unassembled WGS sequence"/>
</dbReference>
<feature type="transmembrane region" description="Helical" evidence="5">
    <location>
        <begin position="427"/>
        <end position="448"/>
    </location>
</feature>
<evidence type="ECO:0000256" key="3">
    <source>
        <dbReference type="ARBA" id="ARBA00022989"/>
    </source>
</evidence>
<evidence type="ECO:0000259" key="7">
    <source>
        <dbReference type="Pfam" id="PF00361"/>
    </source>
</evidence>
<feature type="transmembrane region" description="Helical" evidence="5">
    <location>
        <begin position="172"/>
        <end position="194"/>
    </location>
</feature>
<feature type="transmembrane region" description="Helical" evidence="5">
    <location>
        <begin position="116"/>
        <end position="134"/>
    </location>
</feature>
<dbReference type="GO" id="GO:0012505">
    <property type="term" value="C:endomembrane system"/>
    <property type="evidence" value="ECO:0007669"/>
    <property type="project" value="UniProtKB-SubCell"/>
</dbReference>
<feature type="transmembrane region" description="Helical" evidence="5">
    <location>
        <begin position="140"/>
        <end position="160"/>
    </location>
</feature>
<keyword evidence="5" id="KW-0520">NAD</keyword>
<dbReference type="EMBL" id="FPBZ01000003">
    <property type="protein sequence ID" value="SFU42196.1"/>
    <property type="molecule type" value="Genomic_DNA"/>
</dbReference>
<keyword evidence="2 5" id="KW-0812">Transmembrane</keyword>
<comment type="similarity">
    <text evidence="5">Belongs to the complex I subunit 2 family.</text>
</comment>
<dbReference type="GO" id="GO:0005886">
    <property type="term" value="C:plasma membrane"/>
    <property type="evidence" value="ECO:0007669"/>
    <property type="project" value="UniProtKB-SubCell"/>
</dbReference>
<keyword evidence="5" id="KW-1278">Translocase</keyword>
<evidence type="ECO:0000313" key="8">
    <source>
        <dbReference type="EMBL" id="SFU42196.1"/>
    </source>
</evidence>
<feature type="transmembrane region" description="Helical" evidence="5">
    <location>
        <begin position="251"/>
        <end position="272"/>
    </location>
</feature>
<feature type="transmembrane region" description="Helical" evidence="5">
    <location>
        <begin position="214"/>
        <end position="239"/>
    </location>
</feature>
<feature type="transmembrane region" description="Helical" evidence="5">
    <location>
        <begin position="284"/>
        <end position="303"/>
    </location>
</feature>
<sequence length="510" mass="54308">MNPMPSALHSDSLHFDLVILSPLILLAAAAVVVMLAAAFYRHPRPVMILTLAGLVLSIAALFLSHGIAGIASPQVTALLVLDHYALFFIGLIVVATFVVAVLCYRYFGGDESRHEALYILLLLAALGGGVLVASSHFASFLLGLELLSISLFALIAYPRFTEHPLEAGIKYLILAGFSSGLLLFGMALVYAQLGTMQFVKIGTMLAVPDQALELYGLAGLALIVTGVGFKLALAPFHMWTPDVYEGAPAPITAFIATVSKGAMLALLLRYFLMAGAHQSQSITFALSLVAVATILVGNLLALLQDNIKRILAYSSIAQLGYLLVGFLAFDQLAIEAVAYFLTAYFVTMLGAFGVVTVLSDGFNDESGGELHGTAERDSDRLADYAGLFWHRPWLAGLFTAMLLSLAGVPLTMGFIGKFYIVTAGVEASLWMPVIALVVGSIIALFYYLRIITVMYASGSEATGEAIMPRVASPSFAESVTLAALALLLIWLGIFPTQLIDVLEGTVVDLT</sequence>
<comment type="subunit">
    <text evidence="5">NDH-1 is composed of 14 different subunits. Subunits NuoA, H, J, K, L, M, N constitute the membrane sector of the complex.</text>
</comment>
<comment type="catalytic activity">
    <reaction evidence="5">
        <text>a quinone + NADH + 5 H(+)(in) = a quinol + NAD(+) + 4 H(+)(out)</text>
        <dbReference type="Rhea" id="RHEA:57888"/>
        <dbReference type="ChEBI" id="CHEBI:15378"/>
        <dbReference type="ChEBI" id="CHEBI:24646"/>
        <dbReference type="ChEBI" id="CHEBI:57540"/>
        <dbReference type="ChEBI" id="CHEBI:57945"/>
        <dbReference type="ChEBI" id="CHEBI:132124"/>
    </reaction>
</comment>
<dbReference type="OrthoDB" id="9768329at2"/>
<evidence type="ECO:0000256" key="6">
    <source>
        <dbReference type="RuleBase" id="RU000320"/>
    </source>
</evidence>
<dbReference type="InterPro" id="IPR010096">
    <property type="entry name" value="NADH-Q_OxRdtase_suN/2"/>
</dbReference>
<dbReference type="EC" id="7.1.1.-" evidence="5"/>
<reference evidence="8 9" key="1">
    <citation type="submission" date="2016-10" db="EMBL/GenBank/DDBJ databases">
        <authorList>
            <person name="de Groot N.N."/>
        </authorList>
    </citation>
    <scope>NUCLEOTIDE SEQUENCE [LARGE SCALE GENOMIC DNA]</scope>
    <source>
        <strain evidence="8 9">Nl14</strain>
    </source>
</reference>
<name>A0A1I7G1M3_9PROT</name>
<feature type="domain" description="NADH:quinone oxidoreductase/Mrp antiporter transmembrane" evidence="7">
    <location>
        <begin position="134"/>
        <end position="442"/>
    </location>
</feature>
<keyword evidence="5" id="KW-0874">Quinone</keyword>
<dbReference type="GO" id="GO:0048038">
    <property type="term" value="F:quinone binding"/>
    <property type="evidence" value="ECO:0007669"/>
    <property type="project" value="UniProtKB-KW"/>
</dbReference>
<dbReference type="PANTHER" id="PTHR22773">
    <property type="entry name" value="NADH DEHYDROGENASE"/>
    <property type="match status" value="1"/>
</dbReference>
<dbReference type="GO" id="GO:0042773">
    <property type="term" value="P:ATP synthesis coupled electron transport"/>
    <property type="evidence" value="ECO:0007669"/>
    <property type="project" value="InterPro"/>
</dbReference>
<keyword evidence="5" id="KW-1003">Cell membrane</keyword>
<dbReference type="AlphaFoldDB" id="A0A1I7G1M3"/>
<keyword evidence="3 5" id="KW-1133">Transmembrane helix</keyword>
<keyword evidence="4 5" id="KW-0472">Membrane</keyword>
<comment type="function">
    <text evidence="5">NDH-1 shuttles electrons from NADH, via FMN and iron-sulfur (Fe-S) centers, to quinones in the respiratory chain. The immediate electron acceptor for the enzyme in this species is believed to be ubiquinone. Couples the redox reaction to proton translocation (for every two electrons transferred, four hydrogen ions are translocated across the cytoplasmic membrane), and thus conserves the redox energy in a proton gradient.</text>
</comment>